<dbReference type="RefSeq" id="WP_054404306.1">
    <property type="nucleotide sequence ID" value="NZ_LIUT01000005.1"/>
</dbReference>
<comment type="caution">
    <text evidence="1">The sequence shown here is derived from an EMBL/GenBank/DDBJ whole genome shotgun (WGS) entry which is preliminary data.</text>
</comment>
<dbReference type="Proteomes" id="UP000036932">
    <property type="component" value="Unassembled WGS sequence"/>
</dbReference>
<protein>
    <submittedName>
        <fullName evidence="1">Beta-mannanase</fullName>
    </submittedName>
</protein>
<dbReference type="EMBL" id="LIUT01000005">
    <property type="protein sequence ID" value="KOR81973.1"/>
    <property type="molecule type" value="Genomic_DNA"/>
</dbReference>
<dbReference type="PATRIC" id="fig|1705565.3.peg.36"/>
<evidence type="ECO:0000313" key="1">
    <source>
        <dbReference type="EMBL" id="KOR81973.1"/>
    </source>
</evidence>
<proteinExistence type="predicted"/>
<keyword evidence="2" id="KW-1185">Reference proteome</keyword>
<gene>
    <name evidence="1" type="ORF">AM231_20605</name>
</gene>
<reference evidence="2" key="1">
    <citation type="submission" date="2015-08" db="EMBL/GenBank/DDBJ databases">
        <title>Genome sequencing project for genomic taxonomy and phylogenomics of Bacillus-like bacteria.</title>
        <authorList>
            <person name="Liu B."/>
            <person name="Wang J."/>
            <person name="Zhu Y."/>
            <person name="Liu G."/>
            <person name="Chen Q."/>
            <person name="Chen Z."/>
            <person name="Lan J."/>
            <person name="Che J."/>
            <person name="Ge C."/>
            <person name="Shi H."/>
            <person name="Pan Z."/>
            <person name="Liu X."/>
        </authorList>
    </citation>
    <scope>NUCLEOTIDE SEQUENCE [LARGE SCALE GENOMIC DNA]</scope>
    <source>
        <strain evidence="2">FJAT-22460</strain>
    </source>
</reference>
<sequence>MRFKNAEPGEWVIQGLSYQLDEEYCTLRWNWPPELQAVYIHRMLDDGFHSLAGSPHLEPGNLRLYTRDEYKANNGYRDRLDGIGQITYTVYALSSDSEEMTLITQPDAANRIQFSTGKALLVYSIREKSRWLQPYKTIEIQVTAEVPVPKEVLCYVKKTGAFPLNKEDGILYPFVTDFVAGRNVLPAIEVGKNDYIRLFFTDGKKYGQLYKLVYK</sequence>
<dbReference type="OrthoDB" id="2912988at2"/>
<accession>A0A0M1NI89</accession>
<organism evidence="1 2">
    <name type="scientific">Paenibacillus solani</name>
    <dbReference type="NCBI Taxonomy" id="1705565"/>
    <lineage>
        <taxon>Bacteria</taxon>
        <taxon>Bacillati</taxon>
        <taxon>Bacillota</taxon>
        <taxon>Bacilli</taxon>
        <taxon>Bacillales</taxon>
        <taxon>Paenibacillaceae</taxon>
        <taxon>Paenibacillus</taxon>
    </lineage>
</organism>
<evidence type="ECO:0000313" key="2">
    <source>
        <dbReference type="Proteomes" id="UP000036932"/>
    </source>
</evidence>
<name>A0A0M1NI89_9BACL</name>
<dbReference type="AlphaFoldDB" id="A0A0M1NI89"/>